<dbReference type="EMBL" id="FWXR01000005">
    <property type="protein sequence ID" value="SMC62980.1"/>
    <property type="molecule type" value="Genomic_DNA"/>
</dbReference>
<protein>
    <submittedName>
        <fullName evidence="1">Uncharacterized protein</fullName>
    </submittedName>
</protein>
<proteinExistence type="predicted"/>
<gene>
    <name evidence="1" type="ORF">SAMN06297251_10512</name>
</gene>
<keyword evidence="2" id="KW-1185">Reference proteome</keyword>
<reference evidence="1 2" key="1">
    <citation type="submission" date="2017-04" db="EMBL/GenBank/DDBJ databases">
        <authorList>
            <person name="Afonso C.L."/>
            <person name="Miller P.J."/>
            <person name="Scott M.A."/>
            <person name="Spackman E."/>
            <person name="Goraichik I."/>
            <person name="Dimitrov K.M."/>
            <person name="Suarez D.L."/>
            <person name="Swayne D.E."/>
        </authorList>
    </citation>
    <scope>NUCLEOTIDE SEQUENCE [LARGE SCALE GENOMIC DNA]</scope>
    <source>
        <strain evidence="1 2">CGMCC 1.10972</strain>
    </source>
</reference>
<dbReference type="Proteomes" id="UP000192656">
    <property type="component" value="Unassembled WGS sequence"/>
</dbReference>
<dbReference type="AlphaFoldDB" id="A0A1W2AR26"/>
<name>A0A1W2AR26_9HYPH</name>
<evidence type="ECO:0000313" key="1">
    <source>
        <dbReference type="EMBL" id="SMC62980.1"/>
    </source>
</evidence>
<dbReference type="STRING" id="937218.SAMN06297251_10512"/>
<dbReference type="RefSeq" id="WP_084409459.1">
    <property type="nucleotide sequence ID" value="NZ_FWXR01000005.1"/>
</dbReference>
<accession>A0A1W2AR26</accession>
<organism evidence="1 2">
    <name type="scientific">Fulvimarina manganoxydans</name>
    <dbReference type="NCBI Taxonomy" id="937218"/>
    <lineage>
        <taxon>Bacteria</taxon>
        <taxon>Pseudomonadati</taxon>
        <taxon>Pseudomonadota</taxon>
        <taxon>Alphaproteobacteria</taxon>
        <taxon>Hyphomicrobiales</taxon>
        <taxon>Aurantimonadaceae</taxon>
        <taxon>Fulvimarina</taxon>
    </lineage>
</organism>
<evidence type="ECO:0000313" key="2">
    <source>
        <dbReference type="Proteomes" id="UP000192656"/>
    </source>
</evidence>
<sequence>MVSTTLMRVPNEIGAKLGELAKTMDRTVPEILAQFLRNQIEKRTVDASLENVIIEAIGGAVHFVVGDDQGRAMGLSPLSAKGAIDLADSIDAVATMGKAYRATIEEFELTVHRRGRATIFLQAGRRRTMASSVIPLLTHALRQAASDLRGPNS</sequence>